<dbReference type="InterPro" id="IPR011527">
    <property type="entry name" value="ABC1_TM_dom"/>
</dbReference>
<protein>
    <submittedName>
        <fullName evidence="11">ABC transporter</fullName>
    </submittedName>
</protein>
<keyword evidence="3 8" id="KW-0812">Transmembrane</keyword>
<evidence type="ECO:0000256" key="8">
    <source>
        <dbReference type="SAM" id="Phobius"/>
    </source>
</evidence>
<dbReference type="InterPro" id="IPR027417">
    <property type="entry name" value="P-loop_NTPase"/>
</dbReference>
<evidence type="ECO:0000256" key="4">
    <source>
        <dbReference type="ARBA" id="ARBA00022741"/>
    </source>
</evidence>
<dbReference type="EMBL" id="PDNW01000013">
    <property type="protein sequence ID" value="PLC49067.1"/>
    <property type="molecule type" value="Genomic_DNA"/>
</dbReference>
<dbReference type="InterPro" id="IPR036640">
    <property type="entry name" value="ABC1_TM_sf"/>
</dbReference>
<dbReference type="Pfam" id="PF00664">
    <property type="entry name" value="ABC_membrane"/>
    <property type="match status" value="1"/>
</dbReference>
<dbReference type="PANTHER" id="PTHR43394">
    <property type="entry name" value="ATP-DEPENDENT PERMEASE MDL1, MITOCHONDRIAL"/>
    <property type="match status" value="1"/>
</dbReference>
<dbReference type="GO" id="GO:0005886">
    <property type="term" value="C:plasma membrane"/>
    <property type="evidence" value="ECO:0007669"/>
    <property type="project" value="UniProtKB-SubCell"/>
</dbReference>
<evidence type="ECO:0000256" key="7">
    <source>
        <dbReference type="ARBA" id="ARBA00023136"/>
    </source>
</evidence>
<dbReference type="PROSITE" id="PS50893">
    <property type="entry name" value="ABC_TRANSPORTER_2"/>
    <property type="match status" value="1"/>
</dbReference>
<feature type="domain" description="ABC transmembrane type-1" evidence="10">
    <location>
        <begin position="31"/>
        <end position="309"/>
    </location>
</feature>
<dbReference type="FunFam" id="3.40.50.300:FF:000218">
    <property type="entry name" value="Multidrug ABC transporter ATP-binding protein"/>
    <property type="match status" value="1"/>
</dbReference>
<gene>
    <name evidence="11" type="ORF">CR159_15000</name>
</gene>
<dbReference type="AlphaFoldDB" id="A0A2N4U232"/>
<evidence type="ECO:0000313" key="11">
    <source>
        <dbReference type="EMBL" id="PLC49067.1"/>
    </source>
</evidence>
<evidence type="ECO:0000259" key="9">
    <source>
        <dbReference type="PROSITE" id="PS50893"/>
    </source>
</evidence>
<feature type="transmembrane region" description="Helical" evidence="8">
    <location>
        <begin position="23"/>
        <end position="43"/>
    </location>
</feature>
<evidence type="ECO:0000256" key="5">
    <source>
        <dbReference type="ARBA" id="ARBA00022840"/>
    </source>
</evidence>
<evidence type="ECO:0000256" key="6">
    <source>
        <dbReference type="ARBA" id="ARBA00022989"/>
    </source>
</evidence>
<reference evidence="11 12" key="1">
    <citation type="submission" date="2017-10" db="EMBL/GenBank/DDBJ databases">
        <title>Two draft genome sequences of Pusillimonas sp. strains isolated from a nitrate- and radionuclide-contaminated groundwater in Russia.</title>
        <authorList>
            <person name="Grouzdev D.S."/>
            <person name="Tourova T.P."/>
            <person name="Goeva M.A."/>
            <person name="Babich T.L."/>
            <person name="Sokolova D.S."/>
            <person name="Abdullin R."/>
            <person name="Poltaraus A.B."/>
            <person name="Toshchakov S.V."/>
            <person name="Nazina T.N."/>
        </authorList>
    </citation>
    <scope>NUCLEOTIDE SEQUENCE [LARGE SCALE GENOMIC DNA]</scope>
    <source>
        <strain evidence="11 12">JR1/69-3-13</strain>
    </source>
</reference>
<dbReference type="InterPro" id="IPR003439">
    <property type="entry name" value="ABC_transporter-like_ATP-bd"/>
</dbReference>
<accession>A0A2N4U232</accession>
<dbReference type="CDD" id="cd07346">
    <property type="entry name" value="ABC_6TM_exporters"/>
    <property type="match status" value="1"/>
</dbReference>
<evidence type="ECO:0000259" key="10">
    <source>
        <dbReference type="PROSITE" id="PS50929"/>
    </source>
</evidence>
<keyword evidence="6 8" id="KW-1133">Transmembrane helix</keyword>
<sequence length="608" mass="65964">MTPLSGAHSPLAFLLVYVKARPWHFGALAGLVIGAGSCAVAVQYGMKLIVDAMAATERATADVWSPLLMFVALIAVENVLWRLSGWLGCRTVVATGVDIRTDLFDHLIGHPMHYFSKQLSGSLGSRITATAGSSGAIFSTFIWNVMPPCVDFIGAVVVLTIIDYRMAIALVGFVAVVATIIVVFGIRGRSLHQAYGRQAAQVGGELVDTVSNVWAIKAFSARWRERARLNAAFGEEAYAQRRSWMYLEKARVIHDVCLWLMAGSMLTWALQAWQHGSLSAGDVVLISALTFRILHGSRDLALALVGTAQEFGVITEMLRIIGQKHDLHDRADAVPLAPRHGRIEFRDVSYTYPDASQVFDHFTLTIPAGQRLGIAGPSGGGKSTLIGLIQRLDDVQQGCVFIDGRPVGEFAQDHLRAGIAVVPQEISLFRRSIMENIRYGRPGATDEQVYAAARNAHCDGFVRNLEHGYETIVGERGATLSGGQRQRLGIARAFLKDAAILILDEATASLDSRSERDVQQALRSLMEARTVIAVAHRLSTLDGFDRIIMLSAGTIVEDGSPAELRGRDGLYSALWRIQAGHEAVRPPRMPLRGANGLVGNSGVASRKL</sequence>
<comment type="subcellular location">
    <subcellularLocation>
        <location evidence="1">Cell membrane</location>
        <topology evidence="1">Multi-pass membrane protein</topology>
    </subcellularLocation>
</comment>
<dbReference type="RefSeq" id="WP_102074775.1">
    <property type="nucleotide sequence ID" value="NZ_PDNW01000013.1"/>
</dbReference>
<proteinExistence type="predicted"/>
<dbReference type="PROSITE" id="PS50929">
    <property type="entry name" value="ABC_TM1F"/>
    <property type="match status" value="1"/>
</dbReference>
<comment type="caution">
    <text evidence="11">The sequence shown here is derived from an EMBL/GenBank/DDBJ whole genome shotgun (WGS) entry which is preliminary data.</text>
</comment>
<evidence type="ECO:0000256" key="1">
    <source>
        <dbReference type="ARBA" id="ARBA00004651"/>
    </source>
</evidence>
<dbReference type="SUPFAM" id="SSF90123">
    <property type="entry name" value="ABC transporter transmembrane region"/>
    <property type="match status" value="1"/>
</dbReference>
<dbReference type="InterPro" id="IPR017871">
    <property type="entry name" value="ABC_transporter-like_CS"/>
</dbReference>
<keyword evidence="4" id="KW-0547">Nucleotide-binding</keyword>
<dbReference type="PROSITE" id="PS00211">
    <property type="entry name" value="ABC_TRANSPORTER_1"/>
    <property type="match status" value="1"/>
</dbReference>
<keyword evidence="2" id="KW-1003">Cell membrane</keyword>
<feature type="transmembrane region" description="Helical" evidence="8">
    <location>
        <begin position="63"/>
        <end position="81"/>
    </location>
</feature>
<keyword evidence="7 8" id="KW-0472">Membrane</keyword>
<dbReference type="InterPro" id="IPR039421">
    <property type="entry name" value="Type_1_exporter"/>
</dbReference>
<keyword evidence="12" id="KW-1185">Reference proteome</keyword>
<dbReference type="SUPFAM" id="SSF52540">
    <property type="entry name" value="P-loop containing nucleoside triphosphate hydrolases"/>
    <property type="match status" value="1"/>
</dbReference>
<dbReference type="Gene3D" id="1.20.1560.10">
    <property type="entry name" value="ABC transporter type 1, transmembrane domain"/>
    <property type="match status" value="1"/>
</dbReference>
<dbReference type="Gene3D" id="3.40.50.300">
    <property type="entry name" value="P-loop containing nucleotide triphosphate hydrolases"/>
    <property type="match status" value="1"/>
</dbReference>
<dbReference type="PANTHER" id="PTHR43394:SF1">
    <property type="entry name" value="ATP-BINDING CASSETTE SUB-FAMILY B MEMBER 10, MITOCHONDRIAL"/>
    <property type="match status" value="1"/>
</dbReference>
<evidence type="ECO:0000313" key="12">
    <source>
        <dbReference type="Proteomes" id="UP000234190"/>
    </source>
</evidence>
<dbReference type="Proteomes" id="UP000234190">
    <property type="component" value="Unassembled WGS sequence"/>
</dbReference>
<dbReference type="InterPro" id="IPR003593">
    <property type="entry name" value="AAA+_ATPase"/>
</dbReference>
<organism evidence="11 12">
    <name type="scientific">Pollutimonas subterranea</name>
    <dbReference type="NCBI Taxonomy" id="2045210"/>
    <lineage>
        <taxon>Bacteria</taxon>
        <taxon>Pseudomonadati</taxon>
        <taxon>Pseudomonadota</taxon>
        <taxon>Betaproteobacteria</taxon>
        <taxon>Burkholderiales</taxon>
        <taxon>Alcaligenaceae</taxon>
        <taxon>Pollutimonas</taxon>
    </lineage>
</organism>
<feature type="domain" description="ABC transporter" evidence="9">
    <location>
        <begin position="343"/>
        <end position="577"/>
    </location>
</feature>
<keyword evidence="5" id="KW-0067">ATP-binding</keyword>
<dbReference type="GO" id="GO:0015421">
    <property type="term" value="F:ABC-type oligopeptide transporter activity"/>
    <property type="evidence" value="ECO:0007669"/>
    <property type="project" value="TreeGrafter"/>
</dbReference>
<dbReference type="GO" id="GO:0005524">
    <property type="term" value="F:ATP binding"/>
    <property type="evidence" value="ECO:0007669"/>
    <property type="project" value="UniProtKB-KW"/>
</dbReference>
<dbReference type="Pfam" id="PF00005">
    <property type="entry name" value="ABC_tran"/>
    <property type="match status" value="1"/>
</dbReference>
<evidence type="ECO:0000256" key="3">
    <source>
        <dbReference type="ARBA" id="ARBA00022692"/>
    </source>
</evidence>
<feature type="transmembrane region" description="Helical" evidence="8">
    <location>
        <begin position="166"/>
        <end position="186"/>
    </location>
</feature>
<dbReference type="SMART" id="SM00382">
    <property type="entry name" value="AAA"/>
    <property type="match status" value="1"/>
</dbReference>
<dbReference type="OrthoDB" id="8554730at2"/>
<evidence type="ECO:0000256" key="2">
    <source>
        <dbReference type="ARBA" id="ARBA00022475"/>
    </source>
</evidence>
<dbReference type="GO" id="GO:0016887">
    <property type="term" value="F:ATP hydrolysis activity"/>
    <property type="evidence" value="ECO:0007669"/>
    <property type="project" value="InterPro"/>
</dbReference>
<name>A0A2N4U232_9BURK</name>